<keyword evidence="1" id="KW-0812">Transmembrane</keyword>
<accession>A0ABV8BBK8</accession>
<gene>
    <name evidence="2" type="ORF">ACFOU2_25540</name>
</gene>
<organism evidence="2 3">
    <name type="scientific">Bacillus songklensis</name>
    <dbReference type="NCBI Taxonomy" id="1069116"/>
    <lineage>
        <taxon>Bacteria</taxon>
        <taxon>Bacillati</taxon>
        <taxon>Bacillota</taxon>
        <taxon>Bacilli</taxon>
        <taxon>Bacillales</taxon>
        <taxon>Bacillaceae</taxon>
        <taxon>Bacillus</taxon>
    </lineage>
</organism>
<evidence type="ECO:0000256" key="1">
    <source>
        <dbReference type="SAM" id="Phobius"/>
    </source>
</evidence>
<sequence>MAVGFSFIILLCFFVGLVLLLFGFKRKSKILLGGSLFAFLLGIFLTYLAVRAMTRM</sequence>
<proteinExistence type="predicted"/>
<evidence type="ECO:0000313" key="3">
    <source>
        <dbReference type="Proteomes" id="UP001595752"/>
    </source>
</evidence>
<dbReference type="EMBL" id="JBHRZT010000073">
    <property type="protein sequence ID" value="MFC3886680.1"/>
    <property type="molecule type" value="Genomic_DNA"/>
</dbReference>
<name>A0ABV8BBK8_9BACI</name>
<feature type="transmembrane region" description="Helical" evidence="1">
    <location>
        <begin position="30"/>
        <end position="50"/>
    </location>
</feature>
<feature type="transmembrane region" description="Helical" evidence="1">
    <location>
        <begin position="7"/>
        <end position="24"/>
    </location>
</feature>
<evidence type="ECO:0008006" key="4">
    <source>
        <dbReference type="Google" id="ProtNLM"/>
    </source>
</evidence>
<evidence type="ECO:0000313" key="2">
    <source>
        <dbReference type="EMBL" id="MFC3886680.1"/>
    </source>
</evidence>
<protein>
    <recommendedName>
        <fullName evidence="4">Alkaliphily related protein</fullName>
    </recommendedName>
</protein>
<dbReference type="RefSeq" id="WP_377919095.1">
    <property type="nucleotide sequence ID" value="NZ_JBHRZT010000073.1"/>
</dbReference>
<keyword evidence="1" id="KW-0472">Membrane</keyword>
<reference evidence="3" key="1">
    <citation type="journal article" date="2019" name="Int. J. Syst. Evol. Microbiol.">
        <title>The Global Catalogue of Microorganisms (GCM) 10K type strain sequencing project: providing services to taxonomists for standard genome sequencing and annotation.</title>
        <authorList>
            <consortium name="The Broad Institute Genomics Platform"/>
            <consortium name="The Broad Institute Genome Sequencing Center for Infectious Disease"/>
            <person name="Wu L."/>
            <person name="Ma J."/>
        </authorList>
    </citation>
    <scope>NUCLEOTIDE SEQUENCE [LARGE SCALE GENOMIC DNA]</scope>
    <source>
        <strain evidence="3">CCUG 61889</strain>
    </source>
</reference>
<keyword evidence="3" id="KW-1185">Reference proteome</keyword>
<dbReference type="Proteomes" id="UP001595752">
    <property type="component" value="Unassembled WGS sequence"/>
</dbReference>
<keyword evidence="1" id="KW-1133">Transmembrane helix</keyword>
<comment type="caution">
    <text evidence="2">The sequence shown here is derived from an EMBL/GenBank/DDBJ whole genome shotgun (WGS) entry which is preliminary data.</text>
</comment>